<feature type="compositionally biased region" description="Low complexity" evidence="1">
    <location>
        <begin position="20"/>
        <end position="34"/>
    </location>
</feature>
<dbReference type="VEuPathDB" id="VectorBase:LOC119165344"/>
<dbReference type="Gene3D" id="3.80.10.10">
    <property type="entry name" value="Ribonuclease Inhibitor"/>
    <property type="match status" value="1"/>
</dbReference>
<dbReference type="EMBL" id="JABSTU010000005">
    <property type="protein sequence ID" value="KAH8029763.1"/>
    <property type="molecule type" value="Genomic_DNA"/>
</dbReference>
<feature type="region of interest" description="Disordered" evidence="1">
    <location>
        <begin position="1"/>
        <end position="53"/>
    </location>
</feature>
<proteinExistence type="predicted"/>
<sequence>MGPGITMFRRKVASGRDDQPSASSSQEQSSTEPSVTAGSEAQSSTQNQQDEGPTLTEYAEELSAAAPNVFGKALNVLAMFNVANEQISNMDPTMRLNTACTFTEIHPECWATEHQRAWNYLLNSRGIELVQLRRGTFYFRCMNVDPDDLNKADDAKFLCLCLWILRQHRCIFQVSLLIPVLAPRHRSLFMHLLKLTKYVHKLEIYEDPFRSSPCDLYPPARASSSDFQGDPWAYKLECLSMLQELGLSTVSLNDEDGDALIRCIEQNKNLVAVIMIDVEMNMQTFVELIHKVVKLEKLQDFRIKITAKEPKGMFAKTLHLVGEAPILSRLYAHVDYGMESLLTEGKGNFTKLSLSFSENIDPDPVFHSLRYAAWSLQSLSIINTAEINTGGAMLLAVVIERSHLLRVLRLHGPISSKGSEQILASLAKSRSVALLTIENWDLKDNVATTFADMLRRNRSLCRLEFYWNDIADYLPFKDHFVRGLSTNLSVVVVKMYRGELRDEFPERDFNVLQYLHRNQMMLTWAVAVALRDGMRLEGRMIADCLQISETSLDFYQRTADISPRTADNRVRLARMATRTHYYELKTAFRVELRSWKKPQARIAAQNLVLSMRSTVMKTLRMEDAYLEDEMTEFGEVPGDACQFQSD</sequence>
<dbReference type="Proteomes" id="UP000821866">
    <property type="component" value="Chromosome 3"/>
</dbReference>
<accession>A0A9J6E5B1</accession>
<dbReference type="InterPro" id="IPR032675">
    <property type="entry name" value="LRR_dom_sf"/>
</dbReference>
<reference evidence="2" key="1">
    <citation type="journal article" date="2020" name="Cell">
        <title>Large-Scale Comparative Analyses of Tick Genomes Elucidate Their Genetic Diversity and Vector Capacities.</title>
        <authorList>
            <consortium name="Tick Genome and Microbiome Consortium (TIGMIC)"/>
            <person name="Jia N."/>
            <person name="Wang J."/>
            <person name="Shi W."/>
            <person name="Du L."/>
            <person name="Sun Y."/>
            <person name="Zhan W."/>
            <person name="Jiang J.F."/>
            <person name="Wang Q."/>
            <person name="Zhang B."/>
            <person name="Ji P."/>
            <person name="Bell-Sakyi L."/>
            <person name="Cui X.M."/>
            <person name="Yuan T.T."/>
            <person name="Jiang B.G."/>
            <person name="Yang W.F."/>
            <person name="Lam T.T."/>
            <person name="Chang Q.C."/>
            <person name="Ding S.J."/>
            <person name="Wang X.J."/>
            <person name="Zhu J.G."/>
            <person name="Ruan X.D."/>
            <person name="Zhao L."/>
            <person name="Wei J.T."/>
            <person name="Ye R.Z."/>
            <person name="Que T.C."/>
            <person name="Du C.H."/>
            <person name="Zhou Y.H."/>
            <person name="Cheng J.X."/>
            <person name="Dai P.F."/>
            <person name="Guo W.B."/>
            <person name="Han X.H."/>
            <person name="Huang E.J."/>
            <person name="Li L.F."/>
            <person name="Wei W."/>
            <person name="Gao Y.C."/>
            <person name="Liu J.Z."/>
            <person name="Shao H.Z."/>
            <person name="Wang X."/>
            <person name="Wang C.C."/>
            <person name="Yang T.C."/>
            <person name="Huo Q.B."/>
            <person name="Li W."/>
            <person name="Chen H.Y."/>
            <person name="Chen S.E."/>
            <person name="Zhou L.G."/>
            <person name="Ni X.B."/>
            <person name="Tian J.H."/>
            <person name="Sheng Y."/>
            <person name="Liu T."/>
            <person name="Pan Y.S."/>
            <person name="Xia L.Y."/>
            <person name="Li J."/>
            <person name="Zhao F."/>
            <person name="Cao W.C."/>
        </authorList>
    </citation>
    <scope>NUCLEOTIDE SEQUENCE</scope>
    <source>
        <strain evidence="2">Rmic-2018</strain>
    </source>
</reference>
<evidence type="ECO:0000313" key="3">
    <source>
        <dbReference type="Proteomes" id="UP000821866"/>
    </source>
</evidence>
<evidence type="ECO:0000313" key="2">
    <source>
        <dbReference type="EMBL" id="KAH8029763.1"/>
    </source>
</evidence>
<keyword evidence="3" id="KW-1185">Reference proteome</keyword>
<gene>
    <name evidence="2" type="ORF">HPB51_003715</name>
</gene>
<reference evidence="2" key="2">
    <citation type="submission" date="2021-09" db="EMBL/GenBank/DDBJ databases">
        <authorList>
            <person name="Jia N."/>
            <person name="Wang J."/>
            <person name="Shi W."/>
            <person name="Du L."/>
            <person name="Sun Y."/>
            <person name="Zhan W."/>
            <person name="Jiang J."/>
            <person name="Wang Q."/>
            <person name="Zhang B."/>
            <person name="Ji P."/>
            <person name="Sakyi L.B."/>
            <person name="Cui X."/>
            <person name="Yuan T."/>
            <person name="Jiang B."/>
            <person name="Yang W."/>
            <person name="Lam T.T.-Y."/>
            <person name="Chang Q."/>
            <person name="Ding S."/>
            <person name="Wang X."/>
            <person name="Zhu J."/>
            <person name="Ruan X."/>
            <person name="Zhao L."/>
            <person name="Wei J."/>
            <person name="Que T."/>
            <person name="Du C."/>
            <person name="Cheng J."/>
            <person name="Dai P."/>
            <person name="Han X."/>
            <person name="Huang E."/>
            <person name="Gao Y."/>
            <person name="Liu J."/>
            <person name="Shao H."/>
            <person name="Ye R."/>
            <person name="Li L."/>
            <person name="Wei W."/>
            <person name="Wang X."/>
            <person name="Wang C."/>
            <person name="Huo Q."/>
            <person name="Li W."/>
            <person name="Guo W."/>
            <person name="Chen H."/>
            <person name="Chen S."/>
            <person name="Zhou L."/>
            <person name="Zhou L."/>
            <person name="Ni X."/>
            <person name="Tian J."/>
            <person name="Zhou Y."/>
            <person name="Sheng Y."/>
            <person name="Liu T."/>
            <person name="Pan Y."/>
            <person name="Xia L."/>
            <person name="Li J."/>
            <person name="Zhao F."/>
            <person name="Cao W."/>
        </authorList>
    </citation>
    <scope>NUCLEOTIDE SEQUENCE</scope>
    <source>
        <strain evidence="2">Rmic-2018</strain>
        <tissue evidence="2">Larvae</tissue>
    </source>
</reference>
<dbReference type="SUPFAM" id="SSF52047">
    <property type="entry name" value="RNI-like"/>
    <property type="match status" value="1"/>
</dbReference>
<name>A0A9J6E5B1_RHIMP</name>
<feature type="compositionally biased region" description="Polar residues" evidence="1">
    <location>
        <begin position="36"/>
        <end position="51"/>
    </location>
</feature>
<protein>
    <submittedName>
        <fullName evidence="2">Uncharacterized protein</fullName>
    </submittedName>
</protein>
<dbReference type="AlphaFoldDB" id="A0A9J6E5B1"/>
<evidence type="ECO:0000256" key="1">
    <source>
        <dbReference type="SAM" id="MobiDB-lite"/>
    </source>
</evidence>
<organism evidence="2 3">
    <name type="scientific">Rhipicephalus microplus</name>
    <name type="common">Cattle tick</name>
    <name type="synonym">Boophilus microplus</name>
    <dbReference type="NCBI Taxonomy" id="6941"/>
    <lineage>
        <taxon>Eukaryota</taxon>
        <taxon>Metazoa</taxon>
        <taxon>Ecdysozoa</taxon>
        <taxon>Arthropoda</taxon>
        <taxon>Chelicerata</taxon>
        <taxon>Arachnida</taxon>
        <taxon>Acari</taxon>
        <taxon>Parasitiformes</taxon>
        <taxon>Ixodida</taxon>
        <taxon>Ixodoidea</taxon>
        <taxon>Ixodidae</taxon>
        <taxon>Rhipicephalinae</taxon>
        <taxon>Rhipicephalus</taxon>
        <taxon>Boophilus</taxon>
    </lineage>
</organism>
<dbReference type="VEuPathDB" id="VectorBase:LOC119165107"/>
<comment type="caution">
    <text evidence="2">The sequence shown here is derived from an EMBL/GenBank/DDBJ whole genome shotgun (WGS) entry which is preliminary data.</text>
</comment>